<comment type="caution">
    <text evidence="2">The sequence shown here is derived from an EMBL/GenBank/DDBJ whole genome shotgun (WGS) entry which is preliminary data.</text>
</comment>
<reference evidence="2 3" key="1">
    <citation type="submission" date="2021-03" db="EMBL/GenBank/DDBJ databases">
        <title>Genomic Encyclopedia of Type Strains, Phase IV (KMG-IV): sequencing the most valuable type-strain genomes for metagenomic binning, comparative biology and taxonomic classification.</title>
        <authorList>
            <person name="Goeker M."/>
        </authorList>
    </citation>
    <scope>NUCLEOTIDE SEQUENCE [LARGE SCALE GENOMIC DNA]</scope>
    <source>
        <strain evidence="2 3">DSM 41954</strain>
    </source>
</reference>
<dbReference type="InterPro" id="IPR039365">
    <property type="entry name" value="IS701-like"/>
</dbReference>
<dbReference type="InterPro" id="IPR012337">
    <property type="entry name" value="RNaseH-like_sf"/>
</dbReference>
<dbReference type="NCBIfam" id="NF033540">
    <property type="entry name" value="transpos_IS701"/>
    <property type="match status" value="1"/>
</dbReference>
<proteinExistence type="predicted"/>
<dbReference type="Pfam" id="PF13546">
    <property type="entry name" value="DDE_5"/>
    <property type="match status" value="1"/>
</dbReference>
<dbReference type="PANTHER" id="PTHR33627:SF1">
    <property type="entry name" value="TRANSPOSASE"/>
    <property type="match status" value="1"/>
</dbReference>
<dbReference type="InterPro" id="IPR038721">
    <property type="entry name" value="IS701-like_DDE_dom"/>
</dbReference>
<feature type="domain" description="Transposase IS701-like DDE" evidence="1">
    <location>
        <begin position="37"/>
        <end position="242"/>
    </location>
</feature>
<dbReference type="SUPFAM" id="SSF53098">
    <property type="entry name" value="Ribonuclease H-like"/>
    <property type="match status" value="1"/>
</dbReference>
<evidence type="ECO:0000313" key="3">
    <source>
        <dbReference type="Proteomes" id="UP000756710"/>
    </source>
</evidence>
<dbReference type="PANTHER" id="PTHR33627">
    <property type="entry name" value="TRANSPOSASE"/>
    <property type="match status" value="1"/>
</dbReference>
<dbReference type="Proteomes" id="UP000756710">
    <property type="component" value="Unassembled WGS sequence"/>
</dbReference>
<keyword evidence="3" id="KW-1185">Reference proteome</keyword>
<protein>
    <submittedName>
        <fullName evidence="2">SRSO17 transposase</fullName>
    </submittedName>
</protein>
<sequence length="438" mass="48802">MKTEDQTVAAGHRIDPVRWREAFEVATGRIAGRFARVEPRRRAGRLVLGLLADLPRKNCWTIAEWVGDANPHGMQHLLCRAAWDADAVRDDVREYVVEHLHDEAAVLVVDETGDVKKGTHTVGVQRQYTGTVGRIENSQVAVCLVYAGARGHAAVDRELYIPRSWISDPDRCRAAGLGEDTDFATKPELARVMIERFLDAGHHVGWVTGDEVYGGNPKLRSALEERGLGYVLAVACSAEVTTGAGEFRADALAAKLPRRAWQKLSAGQGAKGQRFYDWAVIDLVATGSEGRQLLIRRNRATGELAYYRCHSAQLVPLNTLVRIAGSRWRVEETFQAGKGLAGLDVHQVRRYPSWSRWVTLAMLAHAFLAVVRADEHAHRPGPGGLIPLTCNEIQRLFITVAVRPLHDLAHRLGWSDWRRRHQARSRTSHYLRQAASQT</sequence>
<accession>A0ABS4NAR0</accession>
<dbReference type="EMBL" id="JAGGLR010000043">
    <property type="protein sequence ID" value="MBP2068506.1"/>
    <property type="molecule type" value="Genomic_DNA"/>
</dbReference>
<evidence type="ECO:0000313" key="2">
    <source>
        <dbReference type="EMBL" id="MBP2068506.1"/>
    </source>
</evidence>
<evidence type="ECO:0000259" key="1">
    <source>
        <dbReference type="Pfam" id="PF13546"/>
    </source>
</evidence>
<organism evidence="2 3">
    <name type="scientific">Streptomyces iranensis</name>
    <dbReference type="NCBI Taxonomy" id="576784"/>
    <lineage>
        <taxon>Bacteria</taxon>
        <taxon>Bacillati</taxon>
        <taxon>Actinomycetota</taxon>
        <taxon>Actinomycetes</taxon>
        <taxon>Kitasatosporales</taxon>
        <taxon>Streptomycetaceae</taxon>
        <taxon>Streptomyces</taxon>
        <taxon>Streptomyces violaceusniger group</taxon>
    </lineage>
</organism>
<gene>
    <name evidence="2" type="ORF">J2Z30_009587</name>
</gene>
<name>A0ABS4NAR0_9ACTN</name>